<comment type="caution">
    <text evidence="1">The sequence shown here is derived from an EMBL/GenBank/DDBJ whole genome shotgun (WGS) entry which is preliminary data.</text>
</comment>
<name>A0ABS4IL46_9BACI</name>
<gene>
    <name evidence="1" type="ORF">J2Z83_003754</name>
</gene>
<evidence type="ECO:0000313" key="1">
    <source>
        <dbReference type="EMBL" id="MBP1971603.1"/>
    </source>
</evidence>
<keyword evidence="2" id="KW-1185">Reference proteome</keyword>
<dbReference type="EMBL" id="JAGGKX010000029">
    <property type="protein sequence ID" value="MBP1971603.1"/>
    <property type="molecule type" value="Genomic_DNA"/>
</dbReference>
<dbReference type="Pfam" id="PF08761">
    <property type="entry name" value="dUTPase_2"/>
    <property type="match status" value="1"/>
</dbReference>
<dbReference type="InterPro" id="IPR014871">
    <property type="entry name" value="dUTPase/dCTP_pyrophosphatase"/>
</dbReference>
<dbReference type="InterPro" id="IPR016947">
    <property type="entry name" value="UCP030140"/>
</dbReference>
<dbReference type="Gene3D" id="1.10.4010.10">
    <property type="entry name" value="Type II deoxyuridine triphosphatase"/>
    <property type="match status" value="1"/>
</dbReference>
<sequence>MNNEQYKRLSKIQSGLDNYIGESKGIDMKDYKLERIIALQVEFNELLQELPFLFKYWSNKEMNKEKALEEFVDGIHFLLSIGNDLNITDYEYDRPEAHDMKKIVFGIQNAISILPEMNVPKPMYNVLMHHYLLFGEKLGFTTDQIIDAYMSKNEVNYARQESGVY</sequence>
<organism evidence="1 2">
    <name type="scientific">Virgibacillus natechei</name>
    <dbReference type="NCBI Taxonomy" id="1216297"/>
    <lineage>
        <taxon>Bacteria</taxon>
        <taxon>Bacillati</taxon>
        <taxon>Bacillota</taxon>
        <taxon>Bacilli</taxon>
        <taxon>Bacillales</taxon>
        <taxon>Bacillaceae</taxon>
        <taxon>Virgibacillus</taxon>
    </lineage>
</organism>
<evidence type="ECO:0000313" key="2">
    <source>
        <dbReference type="Proteomes" id="UP001519345"/>
    </source>
</evidence>
<dbReference type="PIRSF" id="PIRSF030140">
    <property type="entry name" value="UCP030140"/>
    <property type="match status" value="1"/>
</dbReference>
<accession>A0ABS4IL46</accession>
<proteinExistence type="predicted"/>
<protein>
    <submittedName>
        <fullName evidence="1">Dimeric dUTPase (All-alpha-NTP-PPase superfamily)</fullName>
    </submittedName>
</protein>
<dbReference type="SUPFAM" id="SSF101386">
    <property type="entry name" value="all-alpha NTP pyrophosphatases"/>
    <property type="match status" value="1"/>
</dbReference>
<dbReference type="RefSeq" id="WP_209464626.1">
    <property type="nucleotide sequence ID" value="NZ_CP110224.1"/>
</dbReference>
<dbReference type="CDD" id="cd11527">
    <property type="entry name" value="NTP-PPase_dUTPase"/>
    <property type="match status" value="1"/>
</dbReference>
<reference evidence="1 2" key="1">
    <citation type="submission" date="2021-03" db="EMBL/GenBank/DDBJ databases">
        <title>Genomic Encyclopedia of Type Strains, Phase IV (KMG-IV): sequencing the most valuable type-strain genomes for metagenomic binning, comparative biology and taxonomic classification.</title>
        <authorList>
            <person name="Goeker M."/>
        </authorList>
    </citation>
    <scope>NUCLEOTIDE SEQUENCE [LARGE SCALE GENOMIC DNA]</scope>
    <source>
        <strain evidence="1 2">DSM 25609</strain>
    </source>
</reference>
<dbReference type="Proteomes" id="UP001519345">
    <property type="component" value="Unassembled WGS sequence"/>
</dbReference>